<evidence type="ECO:0000313" key="3">
    <source>
        <dbReference type="Proteomes" id="UP000529637"/>
    </source>
</evidence>
<name>A0A7Y6NTB9_9BURK</name>
<dbReference type="EMBL" id="JABWMJ010000021">
    <property type="protein sequence ID" value="NUZ08956.1"/>
    <property type="molecule type" value="Genomic_DNA"/>
</dbReference>
<keyword evidence="3" id="KW-1185">Reference proteome</keyword>
<organism evidence="2 3">
    <name type="scientific">Piscinibacter koreensis</name>
    <dbReference type="NCBI Taxonomy" id="2742824"/>
    <lineage>
        <taxon>Bacteria</taxon>
        <taxon>Pseudomonadati</taxon>
        <taxon>Pseudomonadota</taxon>
        <taxon>Betaproteobacteria</taxon>
        <taxon>Burkholderiales</taxon>
        <taxon>Sphaerotilaceae</taxon>
        <taxon>Piscinibacter</taxon>
    </lineage>
</organism>
<evidence type="ECO:0008006" key="4">
    <source>
        <dbReference type="Google" id="ProtNLM"/>
    </source>
</evidence>
<dbReference type="RefSeq" id="WP_176071814.1">
    <property type="nucleotide sequence ID" value="NZ_JABWMJ010000021.1"/>
</dbReference>
<keyword evidence="1" id="KW-0732">Signal</keyword>
<dbReference type="InterPro" id="IPR029058">
    <property type="entry name" value="AB_hydrolase_fold"/>
</dbReference>
<evidence type="ECO:0000256" key="1">
    <source>
        <dbReference type="SAM" id="SignalP"/>
    </source>
</evidence>
<proteinExistence type="predicted"/>
<dbReference type="Gene3D" id="3.40.50.1820">
    <property type="entry name" value="alpha/beta hydrolase"/>
    <property type="match status" value="1"/>
</dbReference>
<evidence type="ECO:0000313" key="2">
    <source>
        <dbReference type="EMBL" id="NUZ08956.1"/>
    </source>
</evidence>
<accession>A0A7Y6NTB9</accession>
<protein>
    <recommendedName>
        <fullName evidence="4">Peptidase S9 prolyl oligopeptidase catalytic domain-containing protein</fullName>
    </recommendedName>
</protein>
<feature type="chain" id="PRO_5031156853" description="Peptidase S9 prolyl oligopeptidase catalytic domain-containing protein" evidence="1">
    <location>
        <begin position="23"/>
        <end position="777"/>
    </location>
</feature>
<reference evidence="2 3" key="1">
    <citation type="submission" date="2020-06" db="EMBL/GenBank/DDBJ databases">
        <title>Schlegella sp. ID0723 isolated from air conditioner.</title>
        <authorList>
            <person name="Kim D.Y."/>
            <person name="Kim D.-U."/>
        </authorList>
    </citation>
    <scope>NUCLEOTIDE SEQUENCE [LARGE SCALE GENOMIC DNA]</scope>
    <source>
        <strain evidence="2 3">ID0723</strain>
    </source>
</reference>
<gene>
    <name evidence="2" type="ORF">HQN59_24750</name>
</gene>
<dbReference type="Proteomes" id="UP000529637">
    <property type="component" value="Unassembled WGS sequence"/>
</dbReference>
<feature type="signal peptide" evidence="1">
    <location>
        <begin position="1"/>
        <end position="22"/>
    </location>
</feature>
<dbReference type="SUPFAM" id="SSF53474">
    <property type="entry name" value="alpha/beta-Hydrolases"/>
    <property type="match status" value="1"/>
</dbReference>
<dbReference type="SUPFAM" id="SSF82171">
    <property type="entry name" value="DPP6 N-terminal domain-like"/>
    <property type="match status" value="1"/>
</dbReference>
<comment type="caution">
    <text evidence="2">The sequence shown here is derived from an EMBL/GenBank/DDBJ whole genome shotgun (WGS) entry which is preliminary data.</text>
</comment>
<dbReference type="AlphaFoldDB" id="A0A7Y6NTB9"/>
<sequence>MRWSNRWLLFGLVAATPIPVAAGPGPTVKEVVEFTRIVQPRDSDANALQTQVSPDGRQAFVVTRTADVAAGRNLFRILLLDLDPHRLEARRASAPRTLLTIAAANDPSYLDPAIQDVRWVGLGTLVLRGRLNGKATQAYRLDVRSGRLAPLTRETLPIVSFAVSDDLQRVVYVAQIPKPPLGPGERSVVVANQSFWSVKFGQNDLRAQDRQYRYFTTSGDGREPSRPIGPVFAERSSQAPGVSISPDGRWALLPRYELGRQLAWAAEYPLVADLLKRAGPSLSIDPIGYFSRPRSYVVRLLVAHRLADGHEQVVSDAPDDAWPGVGQTRSDRLWQKGGKSVVIAGTHLPLAAGRGNGSHIVEYWPDSGRMEVIAGLDGRLEAAYSVPGPHDAFVAMDGSRRRWFERAPDGQWKELAAVRDAGPAVSGQPTWALHLEQSLNQPPDLWAIGSAGRRIRLTHLNPAYSADTWGTVKPYAWRDGKGRQWDGGLLLPSGHVPGTRLPLVIQTYGFLQDRFYLDGANIADGVSSGFAGRAFLREGFLVLALPVAPTTDRPVNERGRVDAFADGVQGAIDSLVASGLVDVDKVGIIGWSATGERVLNLITFTDTPIRAATILDGDANTMFSVAITYGSGDNMVTRKEDINGGPAYGSTLESWVRSDPALHTDCVRSALRIETYGPVVLNNWDVYSLLRRQYKPAEMVVIPGGSHSLSHPGERMISLQGNVDWYRFWLQDAERREPVLVGETAESLQNQYTRWRQMAELRRADELRPRCVRPQRN</sequence>